<dbReference type="Gene3D" id="1.10.8.60">
    <property type="match status" value="1"/>
</dbReference>
<protein>
    <recommendedName>
        <fullName evidence="2">DNA polymerase III subunit delta</fullName>
        <ecNumber evidence="1">2.7.7.7</ecNumber>
    </recommendedName>
</protein>
<dbReference type="Gene3D" id="1.20.272.10">
    <property type="match status" value="1"/>
</dbReference>
<name>A0A9W4TPD4_9PROT</name>
<gene>
    <name evidence="11" type="ORF">R53529_LOCUS1504</name>
    <name evidence="10" type="ORF">R53530_LOCUS1598</name>
</gene>
<feature type="domain" description="DNA polymerase III delta N-terminal" evidence="9">
    <location>
        <begin position="21"/>
        <end position="86"/>
    </location>
</feature>
<organism evidence="10 12">
    <name type="scientific">Commensalibacter communis</name>
    <dbReference type="NCBI Taxonomy" id="2972786"/>
    <lineage>
        <taxon>Bacteria</taxon>
        <taxon>Pseudomonadati</taxon>
        <taxon>Pseudomonadota</taxon>
        <taxon>Alphaproteobacteria</taxon>
        <taxon>Acetobacterales</taxon>
        <taxon>Acetobacteraceae</taxon>
    </lineage>
</organism>
<evidence type="ECO:0000256" key="5">
    <source>
        <dbReference type="ARBA" id="ARBA00022705"/>
    </source>
</evidence>
<dbReference type="GO" id="GO:0006261">
    <property type="term" value="P:DNA-templated DNA replication"/>
    <property type="evidence" value="ECO:0007669"/>
    <property type="project" value="TreeGrafter"/>
</dbReference>
<accession>A0A9W4TPD4</accession>
<evidence type="ECO:0000256" key="6">
    <source>
        <dbReference type="ARBA" id="ARBA00022932"/>
    </source>
</evidence>
<evidence type="ECO:0000259" key="9">
    <source>
        <dbReference type="Pfam" id="PF06144"/>
    </source>
</evidence>
<dbReference type="InterPro" id="IPR005790">
    <property type="entry name" value="DNA_polIII_delta"/>
</dbReference>
<proteinExistence type="inferred from homology"/>
<evidence type="ECO:0000256" key="1">
    <source>
        <dbReference type="ARBA" id="ARBA00012417"/>
    </source>
</evidence>
<dbReference type="PANTHER" id="PTHR34388:SF1">
    <property type="entry name" value="DNA POLYMERASE III SUBUNIT DELTA"/>
    <property type="match status" value="1"/>
</dbReference>
<dbReference type="Proteomes" id="UP001154259">
    <property type="component" value="Unassembled WGS sequence"/>
</dbReference>
<comment type="caution">
    <text evidence="10">The sequence shown here is derived from an EMBL/GenBank/DDBJ whole genome shotgun (WGS) entry which is preliminary data.</text>
</comment>
<dbReference type="GO" id="GO:0009360">
    <property type="term" value="C:DNA polymerase III complex"/>
    <property type="evidence" value="ECO:0007669"/>
    <property type="project" value="InterPro"/>
</dbReference>
<dbReference type="GO" id="GO:0003887">
    <property type="term" value="F:DNA-directed DNA polymerase activity"/>
    <property type="evidence" value="ECO:0007669"/>
    <property type="project" value="UniProtKB-KW"/>
</dbReference>
<dbReference type="Gene3D" id="3.40.50.300">
    <property type="entry name" value="P-loop containing nucleotide triphosphate hydrolases"/>
    <property type="match status" value="1"/>
</dbReference>
<dbReference type="Pfam" id="PF06144">
    <property type="entry name" value="DNA_pol3_delta"/>
    <property type="match status" value="1"/>
</dbReference>
<dbReference type="AlphaFoldDB" id="A0A9W4TPD4"/>
<dbReference type="SUPFAM" id="SSF48019">
    <property type="entry name" value="post-AAA+ oligomerization domain-like"/>
    <property type="match status" value="1"/>
</dbReference>
<dbReference type="InterPro" id="IPR010372">
    <property type="entry name" value="DNA_pol3_delta_N"/>
</dbReference>
<comment type="similarity">
    <text evidence="7">Belongs to the DNA polymerase HolA subunit family.</text>
</comment>
<dbReference type="EC" id="2.7.7.7" evidence="1"/>
<dbReference type="RefSeq" id="WP_271789938.1">
    <property type="nucleotide sequence ID" value="NZ_CAMXCM010000004.1"/>
</dbReference>
<keyword evidence="13" id="KW-1185">Reference proteome</keyword>
<sequence>MKIDARNIISLLQGPIQFRVYLIYGENSGLVRERASHLVKKVAGRLDDPFQVCVLDKDHHERLKEEATALSLMGGQRAVWVREATDTLAKTLETFCALYPTDQKDASGFDSVVIIEAGSLSPRASLRILAEKHPLIATIPCYAETGRSLEETLRVLLGKKRIASDAFRYLLAILGTDRALIRNEIDKLHLYVGSDPEITLIHVQQAIGDDAEYSVEDVVYAAMCGQPVMVDKALTKAIKEGVNMVALTRSLLQHIDRLLQARFLFEEGTPAKVAISKLNPPVFFKRTDSFLKAMDSWNSDSLYPLLRYAQKLEYLCKQTAIPAETLCQHFMLTIAQHVKEKKVQLDEYKLFSNL</sequence>
<comment type="catalytic activity">
    <reaction evidence="8">
        <text>DNA(n) + a 2'-deoxyribonucleoside 5'-triphosphate = DNA(n+1) + diphosphate</text>
        <dbReference type="Rhea" id="RHEA:22508"/>
        <dbReference type="Rhea" id="RHEA-COMP:17339"/>
        <dbReference type="Rhea" id="RHEA-COMP:17340"/>
        <dbReference type="ChEBI" id="CHEBI:33019"/>
        <dbReference type="ChEBI" id="CHEBI:61560"/>
        <dbReference type="ChEBI" id="CHEBI:173112"/>
        <dbReference type="EC" id="2.7.7.7"/>
    </reaction>
</comment>
<keyword evidence="5" id="KW-0235">DNA replication</keyword>
<evidence type="ECO:0000256" key="2">
    <source>
        <dbReference type="ARBA" id="ARBA00017703"/>
    </source>
</evidence>
<dbReference type="EMBL" id="CAMXCS010000003">
    <property type="protein sequence ID" value="CAI3947661.1"/>
    <property type="molecule type" value="Genomic_DNA"/>
</dbReference>
<dbReference type="SUPFAM" id="SSF52540">
    <property type="entry name" value="P-loop containing nucleoside triphosphate hydrolases"/>
    <property type="match status" value="1"/>
</dbReference>
<evidence type="ECO:0000256" key="7">
    <source>
        <dbReference type="ARBA" id="ARBA00034754"/>
    </source>
</evidence>
<evidence type="ECO:0000313" key="12">
    <source>
        <dbReference type="Proteomes" id="UP001154255"/>
    </source>
</evidence>
<evidence type="ECO:0000256" key="4">
    <source>
        <dbReference type="ARBA" id="ARBA00022695"/>
    </source>
</evidence>
<evidence type="ECO:0000256" key="3">
    <source>
        <dbReference type="ARBA" id="ARBA00022679"/>
    </source>
</evidence>
<dbReference type="InterPro" id="IPR008921">
    <property type="entry name" value="DNA_pol3_clamp-load_cplx_C"/>
</dbReference>
<dbReference type="GO" id="GO:0003677">
    <property type="term" value="F:DNA binding"/>
    <property type="evidence" value="ECO:0007669"/>
    <property type="project" value="InterPro"/>
</dbReference>
<dbReference type="InterPro" id="IPR027417">
    <property type="entry name" value="P-loop_NTPase"/>
</dbReference>
<dbReference type="EMBL" id="CAMXCM010000004">
    <property type="protein sequence ID" value="CAI3947204.1"/>
    <property type="molecule type" value="Genomic_DNA"/>
</dbReference>
<reference evidence="10" key="1">
    <citation type="submission" date="2022-10" db="EMBL/GenBank/DDBJ databases">
        <authorList>
            <person name="Botero Cardona J."/>
        </authorList>
    </citation>
    <scope>NUCLEOTIDE SEQUENCE</scope>
    <source>
        <strain evidence="10">LMG 31819</strain>
        <strain evidence="11">R-53529</strain>
    </source>
</reference>
<evidence type="ECO:0000313" key="13">
    <source>
        <dbReference type="Proteomes" id="UP001154259"/>
    </source>
</evidence>
<keyword evidence="3" id="KW-0808">Transferase</keyword>
<evidence type="ECO:0000313" key="10">
    <source>
        <dbReference type="EMBL" id="CAI3947204.1"/>
    </source>
</evidence>
<dbReference type="PANTHER" id="PTHR34388">
    <property type="entry name" value="DNA POLYMERASE III SUBUNIT DELTA"/>
    <property type="match status" value="1"/>
</dbReference>
<evidence type="ECO:0000256" key="8">
    <source>
        <dbReference type="ARBA" id="ARBA00049244"/>
    </source>
</evidence>
<keyword evidence="6" id="KW-0239">DNA-directed DNA polymerase</keyword>
<dbReference type="NCBIfam" id="TIGR01128">
    <property type="entry name" value="holA"/>
    <property type="match status" value="1"/>
</dbReference>
<evidence type="ECO:0000313" key="11">
    <source>
        <dbReference type="EMBL" id="CAI3947661.1"/>
    </source>
</evidence>
<dbReference type="Proteomes" id="UP001154255">
    <property type="component" value="Unassembled WGS sequence"/>
</dbReference>
<keyword evidence="4" id="KW-0548">Nucleotidyltransferase</keyword>